<dbReference type="GO" id="GO:0005739">
    <property type="term" value="C:mitochondrion"/>
    <property type="evidence" value="ECO:0007669"/>
    <property type="project" value="TreeGrafter"/>
</dbReference>
<dbReference type="Pfam" id="PF00481">
    <property type="entry name" value="PP2C"/>
    <property type="match status" value="1"/>
</dbReference>
<proteinExistence type="predicted"/>
<keyword evidence="3" id="KW-1185">Reference proteome</keyword>
<evidence type="ECO:0000313" key="3">
    <source>
        <dbReference type="Proteomes" id="UP000219338"/>
    </source>
</evidence>
<dbReference type="InterPro" id="IPR015655">
    <property type="entry name" value="PP2C"/>
</dbReference>
<dbReference type="GO" id="GO:0004741">
    <property type="term" value="F:[pyruvate dehydrogenase (acetyl-transferring)]-phosphatase activity"/>
    <property type="evidence" value="ECO:0007669"/>
    <property type="project" value="TreeGrafter"/>
</dbReference>
<organism evidence="2 3">
    <name type="scientific">Armillaria ostoyae</name>
    <name type="common">Armillaria root rot fungus</name>
    <dbReference type="NCBI Taxonomy" id="47428"/>
    <lineage>
        <taxon>Eukaryota</taxon>
        <taxon>Fungi</taxon>
        <taxon>Dikarya</taxon>
        <taxon>Basidiomycota</taxon>
        <taxon>Agaricomycotina</taxon>
        <taxon>Agaricomycetes</taxon>
        <taxon>Agaricomycetidae</taxon>
        <taxon>Agaricales</taxon>
        <taxon>Marasmiineae</taxon>
        <taxon>Physalacriaceae</taxon>
        <taxon>Armillaria</taxon>
    </lineage>
</organism>
<dbReference type="OrthoDB" id="420076at2759"/>
<dbReference type="Gene3D" id="3.60.40.10">
    <property type="entry name" value="PPM-type phosphatase domain"/>
    <property type="match status" value="1"/>
</dbReference>
<gene>
    <name evidence="2" type="ORF">ARMOST_13718</name>
</gene>
<sequence>MADIHAPRETCAMPMSYLSPSNEHTLTCPWDCSIPASTLSMSTYYKFARTLRHSRRLVLASGAVYAALNVRLVNDLTGFSQQYSESSLRPVPGIARFDYHVVARDELGSNHIQSISTGLPDRFWSFFALYDSYNGVDTSAYLAGNLLNAIIGGLADLFSRAKETKFSSLSDRSEVGPDPAPNEIDEEIKETFNRLDDDIVNFSAMLASNNRSSSRHFPHILDAAYSGSSVTLAFYDTETRALRVALTGNSRAILGRRGRAGESYRLKVLSADQDATNAEELARVKREHPGEEVIKDDTLFGMAPFRLFGVGPYKWAKAVRERLSWSDVKEKKTYNDVKTPPYFTAEPVITTTLVQSGDFLVIASSGLWKSLSNKEVIKEVGSALQSKKKKPSERAVVSETEEPQGSALLVYDQIVFSVWRHFEDQNLASRLVDKAFGGENEAGSVSSRSSAIDDNIR</sequence>
<feature type="domain" description="PPM-type phosphatase" evidence="1">
    <location>
        <begin position="106"/>
        <end position="457"/>
    </location>
</feature>
<dbReference type="PROSITE" id="PS51746">
    <property type="entry name" value="PPM_2"/>
    <property type="match status" value="1"/>
</dbReference>
<evidence type="ECO:0000259" key="1">
    <source>
        <dbReference type="PROSITE" id="PS51746"/>
    </source>
</evidence>
<dbReference type="InterPro" id="IPR001932">
    <property type="entry name" value="PPM-type_phosphatase-like_dom"/>
</dbReference>
<dbReference type="InterPro" id="IPR036457">
    <property type="entry name" value="PPM-type-like_dom_sf"/>
</dbReference>
<dbReference type="EMBL" id="FUEG01000012">
    <property type="protein sequence ID" value="SJL10334.1"/>
    <property type="molecule type" value="Genomic_DNA"/>
</dbReference>
<protein>
    <recommendedName>
        <fullName evidence="1">PPM-type phosphatase domain-containing protein</fullName>
    </recommendedName>
</protein>
<dbReference type="AlphaFoldDB" id="A0A284RNN4"/>
<dbReference type="OMA" id="DVKTPPY"/>
<name>A0A284RNN4_ARMOS</name>
<dbReference type="SUPFAM" id="SSF81606">
    <property type="entry name" value="PP2C-like"/>
    <property type="match status" value="1"/>
</dbReference>
<accession>A0A284RNN4</accession>
<dbReference type="PANTHER" id="PTHR13832">
    <property type="entry name" value="PROTEIN PHOSPHATASE 2C"/>
    <property type="match status" value="1"/>
</dbReference>
<reference evidence="3" key="1">
    <citation type="journal article" date="2017" name="Nat. Ecol. Evol.">
        <title>Genome expansion and lineage-specific genetic innovations in the forest pathogenic fungi Armillaria.</title>
        <authorList>
            <person name="Sipos G."/>
            <person name="Prasanna A.N."/>
            <person name="Walter M.C."/>
            <person name="O'Connor E."/>
            <person name="Balint B."/>
            <person name="Krizsan K."/>
            <person name="Kiss B."/>
            <person name="Hess J."/>
            <person name="Varga T."/>
            <person name="Slot J."/>
            <person name="Riley R."/>
            <person name="Boka B."/>
            <person name="Rigling D."/>
            <person name="Barry K."/>
            <person name="Lee J."/>
            <person name="Mihaltcheva S."/>
            <person name="LaButti K."/>
            <person name="Lipzen A."/>
            <person name="Waldron R."/>
            <person name="Moloney N.M."/>
            <person name="Sperisen C."/>
            <person name="Kredics L."/>
            <person name="Vagvoelgyi C."/>
            <person name="Patrignani A."/>
            <person name="Fitzpatrick D."/>
            <person name="Nagy I."/>
            <person name="Doyle S."/>
            <person name="Anderson J.B."/>
            <person name="Grigoriev I.V."/>
            <person name="Gueldener U."/>
            <person name="Muensterkoetter M."/>
            <person name="Nagy L.G."/>
        </authorList>
    </citation>
    <scope>NUCLEOTIDE SEQUENCE [LARGE SCALE GENOMIC DNA]</scope>
    <source>
        <strain evidence="3">C18/9</strain>
    </source>
</reference>
<evidence type="ECO:0000313" key="2">
    <source>
        <dbReference type="EMBL" id="SJL10334.1"/>
    </source>
</evidence>
<dbReference type="CDD" id="cd00143">
    <property type="entry name" value="PP2Cc"/>
    <property type="match status" value="1"/>
</dbReference>
<dbReference type="PANTHER" id="PTHR13832:SF792">
    <property type="entry name" value="GM14286P"/>
    <property type="match status" value="1"/>
</dbReference>
<dbReference type="SMART" id="SM00332">
    <property type="entry name" value="PP2Cc"/>
    <property type="match status" value="1"/>
</dbReference>
<dbReference type="STRING" id="47428.A0A284RNN4"/>
<dbReference type="Proteomes" id="UP000219338">
    <property type="component" value="Unassembled WGS sequence"/>
</dbReference>